<organism evidence="1 2">
    <name type="scientific">Arctium lappa</name>
    <name type="common">Greater burdock</name>
    <name type="synonym">Lappa major</name>
    <dbReference type="NCBI Taxonomy" id="4217"/>
    <lineage>
        <taxon>Eukaryota</taxon>
        <taxon>Viridiplantae</taxon>
        <taxon>Streptophyta</taxon>
        <taxon>Embryophyta</taxon>
        <taxon>Tracheophyta</taxon>
        <taxon>Spermatophyta</taxon>
        <taxon>Magnoliopsida</taxon>
        <taxon>eudicotyledons</taxon>
        <taxon>Gunneridae</taxon>
        <taxon>Pentapetalae</taxon>
        <taxon>asterids</taxon>
        <taxon>campanulids</taxon>
        <taxon>Asterales</taxon>
        <taxon>Asteraceae</taxon>
        <taxon>Carduoideae</taxon>
        <taxon>Cardueae</taxon>
        <taxon>Arctiinae</taxon>
        <taxon>Arctium</taxon>
    </lineage>
</organism>
<comment type="caution">
    <text evidence="1">The sequence shown here is derived from an EMBL/GenBank/DDBJ whole genome shotgun (WGS) entry which is preliminary data.</text>
</comment>
<proteinExistence type="predicted"/>
<dbReference type="EMBL" id="CM042048">
    <property type="protein sequence ID" value="KAI3757631.1"/>
    <property type="molecule type" value="Genomic_DNA"/>
</dbReference>
<accession>A0ACB9EGR1</accession>
<evidence type="ECO:0000313" key="1">
    <source>
        <dbReference type="EMBL" id="KAI3757631.1"/>
    </source>
</evidence>
<keyword evidence="2" id="KW-1185">Reference proteome</keyword>
<sequence>MSHWSPSSLMKKKYVGDGLPPRSRNKEAPGTLFFNTLRRRPTLSPPLSLINPLPHHHHYPPSSAVASKPSFPFRFLRTTISPFVIHFLLLAPGSKQHVYSTTRYLKVGLSALNCSIPQQPTLLKCCFSGILISKTIFHSNCHIGIVKVNRGRFDSINKSIKLVSLHVLYCSNWSHSCSKDLLFLRHFTLLM</sequence>
<reference evidence="2" key="1">
    <citation type="journal article" date="2022" name="Mol. Ecol. Resour.">
        <title>The genomes of chicory, endive, great burdock and yacon provide insights into Asteraceae palaeo-polyploidization history and plant inulin production.</title>
        <authorList>
            <person name="Fan W."/>
            <person name="Wang S."/>
            <person name="Wang H."/>
            <person name="Wang A."/>
            <person name="Jiang F."/>
            <person name="Liu H."/>
            <person name="Zhao H."/>
            <person name="Xu D."/>
            <person name="Zhang Y."/>
        </authorList>
    </citation>
    <scope>NUCLEOTIDE SEQUENCE [LARGE SCALE GENOMIC DNA]</scope>
    <source>
        <strain evidence="2">cv. Niubang</strain>
    </source>
</reference>
<dbReference type="Proteomes" id="UP001055879">
    <property type="component" value="Linkage Group LG02"/>
</dbReference>
<reference evidence="1 2" key="2">
    <citation type="journal article" date="2022" name="Mol. Ecol. Resour.">
        <title>The genomes of chicory, endive, great burdock and yacon provide insights into Asteraceae paleo-polyploidization history and plant inulin production.</title>
        <authorList>
            <person name="Fan W."/>
            <person name="Wang S."/>
            <person name="Wang H."/>
            <person name="Wang A."/>
            <person name="Jiang F."/>
            <person name="Liu H."/>
            <person name="Zhao H."/>
            <person name="Xu D."/>
            <person name="Zhang Y."/>
        </authorList>
    </citation>
    <scope>NUCLEOTIDE SEQUENCE [LARGE SCALE GENOMIC DNA]</scope>
    <source>
        <strain evidence="2">cv. Niubang</strain>
    </source>
</reference>
<evidence type="ECO:0000313" key="2">
    <source>
        <dbReference type="Proteomes" id="UP001055879"/>
    </source>
</evidence>
<name>A0ACB9EGR1_ARCLA</name>
<gene>
    <name evidence="1" type="ORF">L6452_05173</name>
</gene>
<protein>
    <submittedName>
        <fullName evidence="1">Uncharacterized protein</fullName>
    </submittedName>
</protein>